<dbReference type="Proteomes" id="UP000024635">
    <property type="component" value="Unassembled WGS sequence"/>
</dbReference>
<evidence type="ECO:0000313" key="2">
    <source>
        <dbReference type="Proteomes" id="UP000024635"/>
    </source>
</evidence>
<protein>
    <submittedName>
        <fullName evidence="1">Uncharacterized protein</fullName>
    </submittedName>
</protein>
<proteinExistence type="predicted"/>
<name>A0A016V9L5_9BILA</name>
<keyword evidence="2" id="KW-1185">Reference proteome</keyword>
<dbReference type="AlphaFoldDB" id="A0A016V9L5"/>
<evidence type="ECO:0000313" key="1">
    <source>
        <dbReference type="EMBL" id="EYC23961.1"/>
    </source>
</evidence>
<gene>
    <name evidence="1" type="primary">Acey_s0014.g2239</name>
    <name evidence="1" type="ORF">Y032_0014g2239</name>
</gene>
<organism evidence="1 2">
    <name type="scientific">Ancylostoma ceylanicum</name>
    <dbReference type="NCBI Taxonomy" id="53326"/>
    <lineage>
        <taxon>Eukaryota</taxon>
        <taxon>Metazoa</taxon>
        <taxon>Ecdysozoa</taxon>
        <taxon>Nematoda</taxon>
        <taxon>Chromadorea</taxon>
        <taxon>Rhabditida</taxon>
        <taxon>Rhabditina</taxon>
        <taxon>Rhabditomorpha</taxon>
        <taxon>Strongyloidea</taxon>
        <taxon>Ancylostomatidae</taxon>
        <taxon>Ancylostomatinae</taxon>
        <taxon>Ancylostoma</taxon>
    </lineage>
</organism>
<comment type="caution">
    <text evidence="1">The sequence shown here is derived from an EMBL/GenBank/DDBJ whole genome shotgun (WGS) entry which is preliminary data.</text>
</comment>
<dbReference type="EMBL" id="JARK01001350">
    <property type="protein sequence ID" value="EYC23961.1"/>
    <property type="molecule type" value="Genomic_DNA"/>
</dbReference>
<accession>A0A016V9L5</accession>
<sequence>MQRVEADAHQRCSPSSLVRASGLVGQHCSRGGQPAHPRTAPPKLSVNCTLNPPENGVSATFVTLCKESAWRGDQGSVDISNTRNGGDTLPLGKFFEIVSNGGTATRSAPKQTRFQVPGVSFETPRDTHRQKYIFMEKGILGNHGLTTDSTLQD</sequence>
<reference evidence="2" key="1">
    <citation type="journal article" date="2015" name="Nat. Genet.">
        <title>The genome and transcriptome of the zoonotic hookworm Ancylostoma ceylanicum identify infection-specific gene families.</title>
        <authorList>
            <person name="Schwarz E.M."/>
            <person name="Hu Y."/>
            <person name="Antoshechkin I."/>
            <person name="Miller M.M."/>
            <person name="Sternberg P.W."/>
            <person name="Aroian R.V."/>
        </authorList>
    </citation>
    <scope>NUCLEOTIDE SEQUENCE</scope>
    <source>
        <strain evidence="2">HY135</strain>
    </source>
</reference>